<protein>
    <recommendedName>
        <fullName evidence="3">Carboxymuconolactone decarboxylase</fullName>
    </recommendedName>
</protein>
<name>E1QDZ3_DESB2</name>
<accession>E1QDZ3</accession>
<dbReference type="eggNOG" id="COG2128">
    <property type="taxonomic scope" value="Bacteria"/>
</dbReference>
<dbReference type="InterPro" id="IPR029032">
    <property type="entry name" value="AhpD-like"/>
</dbReference>
<dbReference type="OrthoDB" id="5432305at2"/>
<evidence type="ECO:0000313" key="2">
    <source>
        <dbReference type="Proteomes" id="UP000009047"/>
    </source>
</evidence>
<dbReference type="AlphaFoldDB" id="E1QDZ3"/>
<dbReference type="PANTHER" id="PTHR35446:SF2">
    <property type="entry name" value="CARBOXYMUCONOLACTONE DECARBOXYLASE-LIKE DOMAIN-CONTAINING PROTEIN"/>
    <property type="match status" value="1"/>
</dbReference>
<dbReference type="PANTHER" id="PTHR35446">
    <property type="entry name" value="SI:CH211-175M2.5"/>
    <property type="match status" value="1"/>
</dbReference>
<organism evidence="1 2">
    <name type="scientific">Desulfarculus baarsii (strain ATCC 33931 / DSM 2075 / LMG 7858 / VKM B-1802 / 2st14)</name>
    <dbReference type="NCBI Taxonomy" id="644282"/>
    <lineage>
        <taxon>Bacteria</taxon>
        <taxon>Pseudomonadati</taxon>
        <taxon>Thermodesulfobacteriota</taxon>
        <taxon>Desulfarculia</taxon>
        <taxon>Desulfarculales</taxon>
        <taxon>Desulfarculaceae</taxon>
        <taxon>Desulfarculus</taxon>
    </lineage>
</organism>
<dbReference type="SUPFAM" id="SSF69118">
    <property type="entry name" value="AhpD-like"/>
    <property type="match status" value="1"/>
</dbReference>
<dbReference type="Gene3D" id="1.20.1290.10">
    <property type="entry name" value="AhpD-like"/>
    <property type="match status" value="1"/>
</dbReference>
<evidence type="ECO:0008006" key="3">
    <source>
        <dbReference type="Google" id="ProtNLM"/>
    </source>
</evidence>
<dbReference type="STRING" id="644282.Deba_0404"/>
<dbReference type="HOGENOM" id="CLU_082760_4_3_7"/>
<evidence type="ECO:0000313" key="1">
    <source>
        <dbReference type="EMBL" id="ADK83779.1"/>
    </source>
</evidence>
<proteinExistence type="predicted"/>
<dbReference type="EMBL" id="CP002085">
    <property type="protein sequence ID" value="ADK83779.1"/>
    <property type="molecule type" value="Genomic_DNA"/>
</dbReference>
<reference evidence="1 2" key="1">
    <citation type="journal article" date="2010" name="Stand. Genomic Sci.">
        <title>Complete genome sequence of Desulfarculus baarsii type strain (2st14).</title>
        <authorList>
            <person name="Sun H."/>
            <person name="Spring S."/>
            <person name="Lapidus A."/>
            <person name="Davenport K."/>
            <person name="Del Rio T.G."/>
            <person name="Tice H."/>
            <person name="Nolan M."/>
            <person name="Copeland A."/>
            <person name="Cheng J.F."/>
            <person name="Lucas S."/>
            <person name="Tapia R."/>
            <person name="Goodwin L."/>
            <person name="Pitluck S."/>
            <person name="Ivanova N."/>
            <person name="Pagani I."/>
            <person name="Mavromatis K."/>
            <person name="Ovchinnikova G."/>
            <person name="Pati A."/>
            <person name="Chen A."/>
            <person name="Palaniappan K."/>
            <person name="Hauser L."/>
            <person name="Chang Y.J."/>
            <person name="Jeffries C.D."/>
            <person name="Detter J.C."/>
            <person name="Han C."/>
            <person name="Rohde M."/>
            <person name="Brambilla E."/>
            <person name="Goker M."/>
            <person name="Woyke T."/>
            <person name="Bristow J."/>
            <person name="Eisen J.A."/>
            <person name="Markowitz V."/>
            <person name="Hugenholtz P."/>
            <person name="Kyrpides N.C."/>
            <person name="Klenk H.P."/>
            <person name="Land M."/>
        </authorList>
    </citation>
    <scope>NUCLEOTIDE SEQUENCE [LARGE SCALE GENOMIC DNA]</scope>
    <source>
        <strain evidence="2">ATCC 33931 / DSM 2075 / LMG 7858 / VKM B-1802 / 2st14</strain>
    </source>
</reference>
<dbReference type="RefSeq" id="WP_013257235.1">
    <property type="nucleotide sequence ID" value="NC_014365.1"/>
</dbReference>
<gene>
    <name evidence="1" type="ordered locus">Deba_0404</name>
</gene>
<dbReference type="KEGG" id="dbr:Deba_0404"/>
<sequence>MPLLKIVPVDQAQGEVKANYEMFTKTIGTVPQPFQMWSASPALQSINKQIIGYYMKHPTLKPALMALIRMLVSEELGFDYCISFNAQILKTVGVISDDQLGAILADPTTAPLDEKDKAMLLFVLKACKSPEAVEQADVDGLRALGWADSDILDAAAQGASMIQGGVLFRAFKMAEGQSC</sequence>
<keyword evidence="2" id="KW-1185">Reference proteome</keyword>
<dbReference type="Proteomes" id="UP000009047">
    <property type="component" value="Chromosome"/>
</dbReference>